<organism evidence="20 21">
    <name type="scientific">[Clostridium] clostridioforme 90A8</name>
    <dbReference type="NCBI Taxonomy" id="999408"/>
    <lineage>
        <taxon>Bacteria</taxon>
        <taxon>Bacillati</taxon>
        <taxon>Bacillota</taxon>
        <taxon>Clostridia</taxon>
        <taxon>Lachnospirales</taxon>
        <taxon>Lachnospiraceae</taxon>
        <taxon>Enterocloster</taxon>
    </lineage>
</organism>
<keyword evidence="16" id="KW-0594">Phospholipid biosynthesis</keyword>
<keyword evidence="12 18" id="KW-0548">Nucleotidyltransferase</keyword>
<accession>A0A0E2HBL5</accession>
<evidence type="ECO:0000313" key="21">
    <source>
        <dbReference type="Proteomes" id="UP000013085"/>
    </source>
</evidence>
<comment type="similarity">
    <text evidence="5 18">Belongs to the CDS family.</text>
</comment>
<evidence type="ECO:0000256" key="3">
    <source>
        <dbReference type="ARBA" id="ARBA00005119"/>
    </source>
</evidence>
<evidence type="ECO:0000256" key="5">
    <source>
        <dbReference type="ARBA" id="ARBA00010185"/>
    </source>
</evidence>
<dbReference type="GO" id="GO:0005886">
    <property type="term" value="C:plasma membrane"/>
    <property type="evidence" value="ECO:0007669"/>
    <property type="project" value="UniProtKB-SubCell"/>
</dbReference>
<keyword evidence="8" id="KW-1003">Cell membrane</keyword>
<protein>
    <recommendedName>
        <fullName evidence="7 18">Phosphatidate cytidylyltransferase</fullName>
        <ecNumber evidence="6 18">2.7.7.41</ecNumber>
    </recommendedName>
</protein>
<evidence type="ECO:0000256" key="11">
    <source>
        <dbReference type="ARBA" id="ARBA00022692"/>
    </source>
</evidence>
<comment type="subcellular location">
    <subcellularLocation>
        <location evidence="2">Cell membrane</location>
        <topology evidence="2">Multi-pass membrane protein</topology>
    </subcellularLocation>
</comment>
<dbReference type="EC" id="2.7.7.41" evidence="6 18"/>
<sequence length="266" mass="28886">MFTTRLISGIILVLLSIVIVGQGGILLYAVTALISIIGLFELYRALGMQRRSLAVVGYVTACSYYGLLWFEGQRYVTLMIIACLMAMMALYVLTFPEYKTEEVTGAFFGVCYVPIMLSFLYQTRVMNDGAYLVWLIFLSSWGCDTFAYCTGMLLGRHKLSPVLSPKKSIEGAVGGVAGAALLGFIYASLFGGRMAELDNPQAACAIACAIAAVISQIGDLAASAIKRNHNIKDYGHLIPGHGGILDRFDSMIFTAPAIYFALTFLK</sequence>
<comment type="pathway">
    <text evidence="4">Lipid metabolism.</text>
</comment>
<evidence type="ECO:0000256" key="15">
    <source>
        <dbReference type="ARBA" id="ARBA00023136"/>
    </source>
</evidence>
<keyword evidence="10 18" id="KW-0808">Transferase</keyword>
<keyword evidence="13 19" id="KW-1133">Transmembrane helix</keyword>
<reference evidence="20 21" key="1">
    <citation type="submission" date="2013-01" db="EMBL/GenBank/DDBJ databases">
        <title>The Genome Sequence of Clostridium clostridioforme 90A8.</title>
        <authorList>
            <consortium name="The Broad Institute Genome Sequencing Platform"/>
            <person name="Earl A."/>
            <person name="Ward D."/>
            <person name="Feldgarden M."/>
            <person name="Gevers D."/>
            <person name="Courvalin P."/>
            <person name="Lambert T."/>
            <person name="Walker B."/>
            <person name="Young S.K."/>
            <person name="Zeng Q."/>
            <person name="Gargeya S."/>
            <person name="Fitzgerald M."/>
            <person name="Haas B."/>
            <person name="Abouelleil A."/>
            <person name="Alvarado L."/>
            <person name="Arachchi H.M."/>
            <person name="Berlin A.M."/>
            <person name="Chapman S.B."/>
            <person name="Dewar J."/>
            <person name="Goldberg J."/>
            <person name="Griggs A."/>
            <person name="Gujja S."/>
            <person name="Hansen M."/>
            <person name="Howarth C."/>
            <person name="Imamovic A."/>
            <person name="Larimer J."/>
            <person name="McCowan C."/>
            <person name="Murphy C."/>
            <person name="Neiman D."/>
            <person name="Pearson M."/>
            <person name="Priest M."/>
            <person name="Roberts A."/>
            <person name="Saif S."/>
            <person name="Shea T."/>
            <person name="Sisk P."/>
            <person name="Sykes S."/>
            <person name="Wortman J."/>
            <person name="Nusbaum C."/>
            <person name="Birren B."/>
        </authorList>
    </citation>
    <scope>NUCLEOTIDE SEQUENCE [LARGE SCALE GENOMIC DNA]</scope>
    <source>
        <strain evidence="20 21">90A8</strain>
    </source>
</reference>
<evidence type="ECO:0000256" key="13">
    <source>
        <dbReference type="ARBA" id="ARBA00022989"/>
    </source>
</evidence>
<evidence type="ECO:0000256" key="16">
    <source>
        <dbReference type="ARBA" id="ARBA00023209"/>
    </source>
</evidence>
<keyword evidence="15 19" id="KW-0472">Membrane</keyword>
<keyword evidence="11 18" id="KW-0812">Transmembrane</keyword>
<evidence type="ECO:0000256" key="4">
    <source>
        <dbReference type="ARBA" id="ARBA00005189"/>
    </source>
</evidence>
<feature type="transmembrane region" description="Helical" evidence="19">
    <location>
        <begin position="75"/>
        <end position="93"/>
    </location>
</feature>
<dbReference type="PANTHER" id="PTHR46382">
    <property type="entry name" value="PHOSPHATIDATE CYTIDYLYLTRANSFERASE"/>
    <property type="match status" value="1"/>
</dbReference>
<dbReference type="GO" id="GO:0016024">
    <property type="term" value="P:CDP-diacylglycerol biosynthetic process"/>
    <property type="evidence" value="ECO:0007669"/>
    <property type="project" value="UniProtKB-UniPathway"/>
</dbReference>
<proteinExistence type="inferred from homology"/>
<dbReference type="EMBL" id="AGYR01000020">
    <property type="protein sequence ID" value="ENZ15985.1"/>
    <property type="molecule type" value="Genomic_DNA"/>
</dbReference>
<dbReference type="RefSeq" id="WP_002595663.1">
    <property type="nucleotide sequence ID" value="NZ_KB851019.1"/>
</dbReference>
<dbReference type="Pfam" id="PF01148">
    <property type="entry name" value="CTP_transf_1"/>
    <property type="match status" value="1"/>
</dbReference>
<evidence type="ECO:0000256" key="7">
    <source>
        <dbReference type="ARBA" id="ARBA00019373"/>
    </source>
</evidence>
<dbReference type="Proteomes" id="UP000013085">
    <property type="component" value="Unassembled WGS sequence"/>
</dbReference>
<keyword evidence="9" id="KW-0444">Lipid biosynthesis</keyword>
<comment type="caution">
    <text evidence="20">The sequence shown here is derived from an EMBL/GenBank/DDBJ whole genome shotgun (WGS) entry which is preliminary data.</text>
</comment>
<evidence type="ECO:0000256" key="10">
    <source>
        <dbReference type="ARBA" id="ARBA00022679"/>
    </source>
</evidence>
<feature type="transmembrane region" description="Helical" evidence="19">
    <location>
        <begin position="202"/>
        <end position="222"/>
    </location>
</feature>
<evidence type="ECO:0000313" key="20">
    <source>
        <dbReference type="EMBL" id="ENZ15985.1"/>
    </source>
</evidence>
<evidence type="ECO:0000256" key="17">
    <source>
        <dbReference type="ARBA" id="ARBA00023264"/>
    </source>
</evidence>
<feature type="transmembrane region" description="Helical" evidence="19">
    <location>
        <begin position="129"/>
        <end position="150"/>
    </location>
</feature>
<feature type="transmembrane region" description="Helical" evidence="19">
    <location>
        <begin position="171"/>
        <end position="190"/>
    </location>
</feature>
<feature type="transmembrane region" description="Helical" evidence="19">
    <location>
        <begin position="51"/>
        <end position="69"/>
    </location>
</feature>
<evidence type="ECO:0000256" key="9">
    <source>
        <dbReference type="ARBA" id="ARBA00022516"/>
    </source>
</evidence>
<evidence type="ECO:0000256" key="8">
    <source>
        <dbReference type="ARBA" id="ARBA00022475"/>
    </source>
</evidence>
<dbReference type="InterPro" id="IPR000374">
    <property type="entry name" value="PC_trans"/>
</dbReference>
<comment type="catalytic activity">
    <reaction evidence="1 18">
        <text>a 1,2-diacyl-sn-glycero-3-phosphate + CTP + H(+) = a CDP-1,2-diacyl-sn-glycerol + diphosphate</text>
        <dbReference type="Rhea" id="RHEA:16229"/>
        <dbReference type="ChEBI" id="CHEBI:15378"/>
        <dbReference type="ChEBI" id="CHEBI:33019"/>
        <dbReference type="ChEBI" id="CHEBI:37563"/>
        <dbReference type="ChEBI" id="CHEBI:58332"/>
        <dbReference type="ChEBI" id="CHEBI:58608"/>
        <dbReference type="EC" id="2.7.7.41"/>
    </reaction>
</comment>
<name>A0A0E2HBL5_9FIRM</name>
<dbReference type="PATRIC" id="fig|999408.3.peg.2278"/>
<dbReference type="HOGENOM" id="CLU_037294_2_1_9"/>
<feature type="transmembrane region" description="Helical" evidence="19">
    <location>
        <begin position="6"/>
        <end position="39"/>
    </location>
</feature>
<gene>
    <name evidence="20" type="ORF">HMPREF1090_02129</name>
</gene>
<keyword evidence="17" id="KW-1208">Phospholipid metabolism</keyword>
<dbReference type="AlphaFoldDB" id="A0A0E2HBL5"/>
<evidence type="ECO:0000256" key="19">
    <source>
        <dbReference type="SAM" id="Phobius"/>
    </source>
</evidence>
<evidence type="ECO:0000256" key="12">
    <source>
        <dbReference type="ARBA" id="ARBA00022695"/>
    </source>
</evidence>
<dbReference type="PROSITE" id="PS01315">
    <property type="entry name" value="CDS"/>
    <property type="match status" value="1"/>
</dbReference>
<evidence type="ECO:0000256" key="6">
    <source>
        <dbReference type="ARBA" id="ARBA00012487"/>
    </source>
</evidence>
<evidence type="ECO:0000256" key="1">
    <source>
        <dbReference type="ARBA" id="ARBA00001698"/>
    </source>
</evidence>
<dbReference type="PANTHER" id="PTHR46382:SF1">
    <property type="entry name" value="PHOSPHATIDATE CYTIDYLYLTRANSFERASE"/>
    <property type="match status" value="1"/>
</dbReference>
<evidence type="ECO:0000256" key="18">
    <source>
        <dbReference type="RuleBase" id="RU003938"/>
    </source>
</evidence>
<dbReference type="UniPathway" id="UPA00557">
    <property type="reaction ID" value="UER00614"/>
</dbReference>
<keyword evidence="14" id="KW-0443">Lipid metabolism</keyword>
<evidence type="ECO:0000256" key="2">
    <source>
        <dbReference type="ARBA" id="ARBA00004651"/>
    </source>
</evidence>
<comment type="pathway">
    <text evidence="3 18">Phospholipid metabolism; CDP-diacylglycerol biosynthesis; CDP-diacylglycerol from sn-glycerol 3-phosphate: step 3/3.</text>
</comment>
<dbReference type="GO" id="GO:0004605">
    <property type="term" value="F:phosphatidate cytidylyltransferase activity"/>
    <property type="evidence" value="ECO:0007669"/>
    <property type="project" value="UniProtKB-EC"/>
</dbReference>
<feature type="transmembrane region" description="Helical" evidence="19">
    <location>
        <begin position="105"/>
        <end position="123"/>
    </location>
</feature>
<evidence type="ECO:0000256" key="14">
    <source>
        <dbReference type="ARBA" id="ARBA00023098"/>
    </source>
</evidence>